<organism evidence="1 2">
    <name type="scientific">Acinetobacter radioresistens</name>
    <dbReference type="NCBI Taxonomy" id="40216"/>
    <lineage>
        <taxon>Bacteria</taxon>
        <taxon>Pseudomonadati</taxon>
        <taxon>Pseudomonadota</taxon>
        <taxon>Gammaproteobacteria</taxon>
        <taxon>Moraxellales</taxon>
        <taxon>Moraxellaceae</taxon>
        <taxon>Acinetobacter</taxon>
    </lineage>
</organism>
<reference evidence="1 2" key="1">
    <citation type="journal article" date="2018" name="Nat. Biotechnol.">
        <title>A standardized bacterial taxonomy based on genome phylogeny substantially revises the tree of life.</title>
        <authorList>
            <person name="Parks D.H."/>
            <person name="Chuvochina M."/>
            <person name="Waite D.W."/>
            <person name="Rinke C."/>
            <person name="Skarshewski A."/>
            <person name="Chaumeil P.A."/>
            <person name="Hugenholtz P."/>
        </authorList>
    </citation>
    <scope>NUCLEOTIDE SEQUENCE [LARGE SCALE GENOMIC DNA]</scope>
    <source>
        <strain evidence="1">UBA10045</strain>
    </source>
</reference>
<accession>A0A2T1IVW1</accession>
<dbReference type="EMBL" id="DPXL01000054">
    <property type="protein sequence ID" value="HCM30881.1"/>
    <property type="molecule type" value="Genomic_DNA"/>
</dbReference>
<sequence>MALSGLLKMALVSGPIKHEIIKPYGWASRFNPGAEHILRLNLLKFKGLKTSRIDQKMNLNPL</sequence>
<name>A0A2T1IVW1_ACIRA</name>
<proteinExistence type="predicted"/>
<evidence type="ECO:0000313" key="1">
    <source>
        <dbReference type="EMBL" id="HCM30881.1"/>
    </source>
</evidence>
<protein>
    <submittedName>
        <fullName evidence="1">Uncharacterized protein</fullName>
    </submittedName>
</protein>
<evidence type="ECO:0000313" key="2">
    <source>
        <dbReference type="Proteomes" id="UP000262257"/>
    </source>
</evidence>
<gene>
    <name evidence="1" type="ORF">DIC32_03990</name>
</gene>
<dbReference type="AlphaFoldDB" id="A0A2T1IVW1"/>
<comment type="caution">
    <text evidence="1">The sequence shown here is derived from an EMBL/GenBank/DDBJ whole genome shotgun (WGS) entry which is preliminary data.</text>
</comment>
<dbReference type="Proteomes" id="UP000262257">
    <property type="component" value="Unassembled WGS sequence"/>
</dbReference>